<evidence type="ECO:0000256" key="1">
    <source>
        <dbReference type="ARBA" id="ARBA00001962"/>
    </source>
</evidence>
<comment type="cofactor">
    <cofactor evidence="1">
        <name>Fe cation</name>
        <dbReference type="ChEBI" id="CHEBI:24875"/>
    </cofactor>
</comment>
<evidence type="ECO:0000256" key="4">
    <source>
        <dbReference type="ARBA" id="ARBA00023027"/>
    </source>
</evidence>
<comment type="caution">
    <text evidence="7">The sequence shown here is derived from an EMBL/GenBank/DDBJ whole genome shotgun (WGS) entry which is preliminary data.</text>
</comment>
<dbReference type="Gene3D" id="1.20.1090.10">
    <property type="entry name" value="Dehydroquinate synthase-like - alpha domain"/>
    <property type="match status" value="1"/>
</dbReference>
<name>A0A917V3F1_9HYPH</name>
<proteinExistence type="inferred from homology"/>
<dbReference type="InterPro" id="IPR039697">
    <property type="entry name" value="Alcohol_dehydrogenase_Fe"/>
</dbReference>
<evidence type="ECO:0000313" key="7">
    <source>
        <dbReference type="EMBL" id="GGK31635.1"/>
    </source>
</evidence>
<evidence type="ECO:0000259" key="5">
    <source>
        <dbReference type="Pfam" id="PF00465"/>
    </source>
</evidence>
<dbReference type="AlphaFoldDB" id="A0A917V3F1"/>
<keyword evidence="8" id="KW-1185">Reference proteome</keyword>
<dbReference type="PROSITE" id="PS00913">
    <property type="entry name" value="ADH_IRON_1"/>
    <property type="match status" value="1"/>
</dbReference>
<dbReference type="InterPro" id="IPR001670">
    <property type="entry name" value="ADH_Fe/GldA"/>
</dbReference>
<dbReference type="Gene3D" id="3.40.50.1970">
    <property type="match status" value="1"/>
</dbReference>
<evidence type="ECO:0000256" key="2">
    <source>
        <dbReference type="ARBA" id="ARBA00007358"/>
    </source>
</evidence>
<dbReference type="Pfam" id="PF25137">
    <property type="entry name" value="ADH_Fe_C"/>
    <property type="match status" value="1"/>
</dbReference>
<evidence type="ECO:0000259" key="6">
    <source>
        <dbReference type="Pfam" id="PF25137"/>
    </source>
</evidence>
<dbReference type="RefSeq" id="WP_188911791.1">
    <property type="nucleotide sequence ID" value="NZ_BMMF01000004.1"/>
</dbReference>
<dbReference type="EMBL" id="BMMF01000004">
    <property type="protein sequence ID" value="GGK31635.1"/>
    <property type="molecule type" value="Genomic_DNA"/>
</dbReference>
<dbReference type="PANTHER" id="PTHR11496">
    <property type="entry name" value="ALCOHOL DEHYDROGENASE"/>
    <property type="match status" value="1"/>
</dbReference>
<gene>
    <name evidence="7" type="ORF">GCM10011322_17730</name>
</gene>
<dbReference type="GO" id="GO:0004022">
    <property type="term" value="F:alcohol dehydrogenase (NAD+) activity"/>
    <property type="evidence" value="ECO:0007669"/>
    <property type="project" value="TreeGrafter"/>
</dbReference>
<feature type="domain" description="Fe-containing alcohol dehydrogenase-like C-terminal" evidence="6">
    <location>
        <begin position="189"/>
        <end position="382"/>
    </location>
</feature>
<dbReference type="Proteomes" id="UP000600449">
    <property type="component" value="Unassembled WGS sequence"/>
</dbReference>
<dbReference type="SUPFAM" id="SSF56796">
    <property type="entry name" value="Dehydroquinate synthase-like"/>
    <property type="match status" value="1"/>
</dbReference>
<dbReference type="PANTHER" id="PTHR11496:SF102">
    <property type="entry name" value="ALCOHOL DEHYDROGENASE 4"/>
    <property type="match status" value="1"/>
</dbReference>
<dbReference type="CDD" id="cd08183">
    <property type="entry name" value="Fe-ADH-like"/>
    <property type="match status" value="1"/>
</dbReference>
<dbReference type="GO" id="GO:0046872">
    <property type="term" value="F:metal ion binding"/>
    <property type="evidence" value="ECO:0007669"/>
    <property type="project" value="InterPro"/>
</dbReference>
<dbReference type="InterPro" id="IPR056798">
    <property type="entry name" value="ADH_Fe_C"/>
</dbReference>
<evidence type="ECO:0000256" key="3">
    <source>
        <dbReference type="ARBA" id="ARBA00023002"/>
    </source>
</evidence>
<keyword evidence="3" id="KW-0560">Oxidoreductase</keyword>
<dbReference type="Pfam" id="PF00465">
    <property type="entry name" value="Fe-ADH"/>
    <property type="match status" value="1"/>
</dbReference>
<protein>
    <submittedName>
        <fullName evidence="7">Alcohol dehydrogenase</fullName>
    </submittedName>
</protein>
<evidence type="ECO:0000313" key="8">
    <source>
        <dbReference type="Proteomes" id="UP000600449"/>
    </source>
</evidence>
<organism evidence="7 8">
    <name type="scientific">Salinarimonas ramus</name>
    <dbReference type="NCBI Taxonomy" id="690164"/>
    <lineage>
        <taxon>Bacteria</taxon>
        <taxon>Pseudomonadati</taxon>
        <taxon>Pseudomonadota</taxon>
        <taxon>Alphaproteobacteria</taxon>
        <taxon>Hyphomicrobiales</taxon>
        <taxon>Salinarimonadaceae</taxon>
        <taxon>Salinarimonas</taxon>
    </lineage>
</organism>
<feature type="domain" description="Alcohol dehydrogenase iron-type/glycerol dehydrogenase GldA" evidence="5">
    <location>
        <begin position="13"/>
        <end position="178"/>
    </location>
</feature>
<sequence length="383" mass="38247">MLLPPFTFGPSGQILFGRGRGQEAAGLVAGMARRVVLVHGRDPARAAWLVEGLRAEGVTVSAVACPGEPTLPLLEEALASARAARPDAVVAIGGGAAIDLGKALAALIPQESAPLDHLEVVGRGLPLARDPLPCIALPTTAGTGAEVTKNAVVGVPEHRRKVSLRDPRMVPRLAIVDPALTDGLPRAVTLASGLDALTQVIEPYLSARANPFTDALCRAAIPLALPALATLMAREDADARDAMAFVSLSGGLALAHAGLGVVHGLAGPIGGLSDAPHGAVCGALLPHALDALAARAEPGSPLAARVAEVRAIVGAALGVAPDDAQAALAAFARASGLPGLVALGVARDDFATLADMAATSSSMKASAIAFTPAELVALLDAAA</sequence>
<accession>A0A917V3F1</accession>
<comment type="similarity">
    <text evidence="2">Belongs to the iron-containing alcohol dehydrogenase family.</text>
</comment>
<keyword evidence="4" id="KW-0520">NAD</keyword>
<dbReference type="InterPro" id="IPR018211">
    <property type="entry name" value="ADH_Fe_CS"/>
</dbReference>
<reference evidence="7 8" key="1">
    <citation type="journal article" date="2014" name="Int. J. Syst. Evol. Microbiol.">
        <title>Complete genome sequence of Corynebacterium casei LMG S-19264T (=DSM 44701T), isolated from a smear-ripened cheese.</title>
        <authorList>
            <consortium name="US DOE Joint Genome Institute (JGI-PGF)"/>
            <person name="Walter F."/>
            <person name="Albersmeier A."/>
            <person name="Kalinowski J."/>
            <person name="Ruckert C."/>
        </authorList>
    </citation>
    <scope>NUCLEOTIDE SEQUENCE [LARGE SCALE GENOMIC DNA]</scope>
    <source>
        <strain evidence="7 8">CGMCC 1.9161</strain>
    </source>
</reference>